<dbReference type="AlphaFoldDB" id="A0A2N8UFI2"/>
<feature type="transmembrane region" description="Helical" evidence="1">
    <location>
        <begin position="57"/>
        <end position="80"/>
    </location>
</feature>
<keyword evidence="1" id="KW-1133">Transmembrane helix</keyword>
<evidence type="ECO:0000256" key="1">
    <source>
        <dbReference type="SAM" id="Phobius"/>
    </source>
</evidence>
<sequence>MAHPQTAFASSPQAGGVSVFSALNIIWLLHAALEGPISFIALFFTRSLQFKDEITNTMAIVLKLYATLSLSLSIICMLLYGLPDYLPGKRAAAILLLLYHGVASSVLLNAEPFIDFAFPQMLAKHGVTVEAVAGVAHGFMSLLTVSWWQASLGAVRAYGGGAAPGAAGPSGAAPKKGGKRK</sequence>
<keyword evidence="1" id="KW-0472">Membrane</keyword>
<protein>
    <submittedName>
        <fullName evidence="2">Uncharacterized protein</fullName>
    </submittedName>
</protein>
<evidence type="ECO:0000313" key="2">
    <source>
        <dbReference type="EMBL" id="SJX63528.1"/>
    </source>
</evidence>
<evidence type="ECO:0000313" key="3">
    <source>
        <dbReference type="Proteomes" id="UP000239563"/>
    </source>
</evidence>
<feature type="transmembrane region" description="Helical" evidence="1">
    <location>
        <begin position="92"/>
        <end position="110"/>
    </location>
</feature>
<feature type="transmembrane region" description="Helical" evidence="1">
    <location>
        <begin position="25"/>
        <end position="45"/>
    </location>
</feature>
<organism evidence="2 3">
    <name type="scientific">Sporisorium reilianum f. sp. reilianum</name>
    <dbReference type="NCBI Taxonomy" id="72559"/>
    <lineage>
        <taxon>Eukaryota</taxon>
        <taxon>Fungi</taxon>
        <taxon>Dikarya</taxon>
        <taxon>Basidiomycota</taxon>
        <taxon>Ustilaginomycotina</taxon>
        <taxon>Ustilaginomycetes</taxon>
        <taxon>Ustilaginales</taxon>
        <taxon>Ustilaginaceae</taxon>
        <taxon>Sporisorium</taxon>
    </lineage>
</organism>
<dbReference type="Proteomes" id="UP000239563">
    <property type="component" value="Chromosome VIII"/>
</dbReference>
<gene>
    <name evidence="2" type="ORF">SRS1_14284</name>
</gene>
<reference evidence="2 3" key="1">
    <citation type="submission" date="2017-02" db="EMBL/GenBank/DDBJ databases">
        <authorList>
            <person name="Peterson S.W."/>
        </authorList>
    </citation>
    <scope>NUCLEOTIDE SEQUENCE [LARGE SCALE GENOMIC DNA]</scope>
    <source>
        <strain evidence="2 3">SRS1_H2-8</strain>
    </source>
</reference>
<dbReference type="EMBL" id="LT795061">
    <property type="protein sequence ID" value="SJX63528.1"/>
    <property type="molecule type" value="Genomic_DNA"/>
</dbReference>
<feature type="transmembrane region" description="Helical" evidence="1">
    <location>
        <begin position="131"/>
        <end position="150"/>
    </location>
</feature>
<proteinExistence type="predicted"/>
<accession>A0A2N8UFI2</accession>
<name>A0A2N8UFI2_9BASI</name>
<keyword evidence="1" id="KW-0812">Transmembrane</keyword>